<gene>
    <name evidence="1" type="ORF">NUW54_g4407</name>
</gene>
<dbReference type="Proteomes" id="UP001144978">
    <property type="component" value="Unassembled WGS sequence"/>
</dbReference>
<sequence length="439" mass="49581">MADFNARQLLEKAIAELRQSGLLSIEYKELLNKVVRDNKDEDFRGGVALFLEKEILAGRLIVTETAEERVISLDVSGVASYMGQNTSASSGVNTSTRSRVSKSQAQMDYIRSARILGQVLQALHGHEPEMLLRDVKKLPNLVRSNLETVTYLEEINQNVSDEIEQSNDRLRHLEERIKEAYGFSAKHNDIRIDLSELVIVGLKHAVLLVSTAVSANVHAYYEDSLMVRAQLCSSTCPAIPLRTFRRSTSRYAMYTDLADTPYREHPRQPVLGRRVHTIREEGARTGLLSSPRALSLQLSSSHIATSSSADTCRCHMHKYKRRSSYWRRLGGSGTAPGPSGRTHTLPRLGLTYRHKVKLEKCKLERELALCKSVMATSSSTQGDAMSSQVEVYRSLWYMSHSRAEELEELLVKHVDEKILRPILPYHQKFRSLDQKPMCG</sequence>
<name>A0ACC1PZW6_9APHY</name>
<proteinExistence type="predicted"/>
<accession>A0ACC1PZW6</accession>
<reference evidence="1" key="1">
    <citation type="submission" date="2022-08" db="EMBL/GenBank/DDBJ databases">
        <title>Genome Sequence of Pycnoporus sanguineus.</title>
        <authorList>
            <person name="Buettner E."/>
        </authorList>
    </citation>
    <scope>NUCLEOTIDE SEQUENCE</scope>
    <source>
        <strain evidence="1">CG-C14</strain>
    </source>
</reference>
<dbReference type="EMBL" id="JANSHE010001003">
    <property type="protein sequence ID" value="KAJ3005288.1"/>
    <property type="molecule type" value="Genomic_DNA"/>
</dbReference>
<protein>
    <submittedName>
        <fullName evidence="1">Uncharacterized protein</fullName>
    </submittedName>
</protein>
<keyword evidence="2" id="KW-1185">Reference proteome</keyword>
<comment type="caution">
    <text evidence="1">The sequence shown here is derived from an EMBL/GenBank/DDBJ whole genome shotgun (WGS) entry which is preliminary data.</text>
</comment>
<evidence type="ECO:0000313" key="2">
    <source>
        <dbReference type="Proteomes" id="UP001144978"/>
    </source>
</evidence>
<organism evidence="1 2">
    <name type="scientific">Trametes sanguinea</name>
    <dbReference type="NCBI Taxonomy" id="158606"/>
    <lineage>
        <taxon>Eukaryota</taxon>
        <taxon>Fungi</taxon>
        <taxon>Dikarya</taxon>
        <taxon>Basidiomycota</taxon>
        <taxon>Agaricomycotina</taxon>
        <taxon>Agaricomycetes</taxon>
        <taxon>Polyporales</taxon>
        <taxon>Polyporaceae</taxon>
        <taxon>Trametes</taxon>
    </lineage>
</organism>
<evidence type="ECO:0000313" key="1">
    <source>
        <dbReference type="EMBL" id="KAJ3005288.1"/>
    </source>
</evidence>